<feature type="domain" description="HAMP" evidence="12">
    <location>
        <begin position="331"/>
        <end position="400"/>
    </location>
</feature>
<evidence type="ECO:0000256" key="3">
    <source>
        <dbReference type="ARBA" id="ARBA00012438"/>
    </source>
</evidence>
<dbReference type="InterPro" id="IPR050428">
    <property type="entry name" value="TCS_sensor_his_kinase"/>
</dbReference>
<reference evidence="15" key="1">
    <citation type="journal article" date="2019" name="Int. J. Syst. Evol. Microbiol.">
        <title>The Global Catalogue of Microorganisms (GCM) 10K type strain sequencing project: providing services to taxonomists for standard genome sequencing and annotation.</title>
        <authorList>
            <consortium name="The Broad Institute Genomics Platform"/>
            <consortium name="The Broad Institute Genome Sequencing Center for Infectious Disease"/>
            <person name="Wu L."/>
            <person name="Ma J."/>
        </authorList>
    </citation>
    <scope>NUCLEOTIDE SEQUENCE [LARGE SCALE GENOMIC DNA]</scope>
    <source>
        <strain evidence="15">JCM 3272</strain>
    </source>
</reference>
<keyword evidence="4" id="KW-0597">Phosphoprotein</keyword>
<comment type="catalytic activity">
    <reaction evidence="1">
        <text>ATP + protein L-histidine = ADP + protein N-phospho-L-histidine.</text>
        <dbReference type="EC" id="2.7.13.3"/>
    </reaction>
</comment>
<dbReference type="Proteomes" id="UP001501444">
    <property type="component" value="Unassembled WGS sequence"/>
</dbReference>
<proteinExistence type="predicted"/>
<dbReference type="InterPro" id="IPR003594">
    <property type="entry name" value="HATPase_dom"/>
</dbReference>
<dbReference type="EMBL" id="BAAARV010000046">
    <property type="protein sequence ID" value="GAA2359227.1"/>
    <property type="molecule type" value="Genomic_DNA"/>
</dbReference>
<evidence type="ECO:0000256" key="2">
    <source>
        <dbReference type="ARBA" id="ARBA00004370"/>
    </source>
</evidence>
<keyword evidence="15" id="KW-1185">Reference proteome</keyword>
<dbReference type="EC" id="2.7.13.3" evidence="3"/>
<dbReference type="InterPro" id="IPR036890">
    <property type="entry name" value="HATPase_C_sf"/>
</dbReference>
<evidence type="ECO:0000313" key="15">
    <source>
        <dbReference type="Proteomes" id="UP001501444"/>
    </source>
</evidence>
<sequence length="771" mass="82660">MASRSSRLRTKITALLLSLTALWAFAAWVTLREGVNLLWVQTYNSQIYDPSEPLLLELQVERRMSVVYLGTTGAAPHGDLDAQRGKVDGLAAEFRQSAQSRWAKLAADAELKSRVATVLSSLDQLQATRTSVDSHTIDRAAASSAYTAAIESIFQVYYSLGKLDDQAIADDTVTLIQLNQVRELVSQEDALLAGALALGRFTDVEYGRFTQLVGAHRFLADQVAAKLPAADKSRYDAMVDGAELTRLRTIEDQVVSGSRTNLRLPVDAAGWKTTTEAAQKQILDVVLRGGDSVVQRATPVAIGVVVRLLLAAGLGLVTVIASIIVSITTARAILRQLERLRDAARHLATEQLPGVVARLSRGEVVDVATEAPPLEFGNDEIGQVGHAFNAVQETAIRAAVEQAELRRSVRDVFLSIARRSQSLIHRQLAVLDGMERRESDTVKLEDLFRVDHLATRMRRNAENLIVLAGSSPGRVWRRTVPMVDIVRGAIAEVEDYARVTVYPIAPVELAGRAVSDVIHLLAELVENALSFSPPHTEVYIKGQAVGTGYVLEVEDRGLGIGGEELTELNERIASHPEFNLASAARLGLFVVSRLAERHGIRVQLKESAYGGTTAIVLIPKSLLHGADAIEGGTGGAPAAGPRAAANRGANHREGTVEPLPASAHSSVALAEAPPPALEAAGPVTAVPPEPAPTPVADSSFTTSGLPVRMRQTSLAAPLRDESPDPQSVEPVAPAADPEQVRSRISSYQDGARRGRTDLPRHAVDDSAQPEA</sequence>
<name>A0ABP5TRR7_9ACTN</name>
<dbReference type="SMART" id="SM00304">
    <property type="entry name" value="HAMP"/>
    <property type="match status" value="1"/>
</dbReference>
<accession>A0ABP5TRR7</accession>
<dbReference type="InterPro" id="IPR003660">
    <property type="entry name" value="HAMP_dom"/>
</dbReference>
<evidence type="ECO:0000256" key="7">
    <source>
        <dbReference type="ARBA" id="ARBA00022777"/>
    </source>
</evidence>
<comment type="subcellular location">
    <subcellularLocation>
        <location evidence="2">Membrane</location>
    </subcellularLocation>
</comment>
<dbReference type="InterPro" id="IPR005467">
    <property type="entry name" value="His_kinase_dom"/>
</dbReference>
<feature type="compositionally biased region" description="Low complexity" evidence="10">
    <location>
        <begin position="638"/>
        <end position="648"/>
    </location>
</feature>
<dbReference type="Gene3D" id="6.10.340.10">
    <property type="match status" value="1"/>
</dbReference>
<dbReference type="SMART" id="SM00387">
    <property type="entry name" value="HATPase_c"/>
    <property type="match status" value="1"/>
</dbReference>
<dbReference type="Pfam" id="PF08376">
    <property type="entry name" value="NIT"/>
    <property type="match status" value="1"/>
</dbReference>
<feature type="compositionally biased region" description="Polar residues" evidence="10">
    <location>
        <begin position="698"/>
        <end position="714"/>
    </location>
</feature>
<organism evidence="14 15">
    <name type="scientific">Dactylosporangium salmoneum</name>
    <dbReference type="NCBI Taxonomy" id="53361"/>
    <lineage>
        <taxon>Bacteria</taxon>
        <taxon>Bacillati</taxon>
        <taxon>Actinomycetota</taxon>
        <taxon>Actinomycetes</taxon>
        <taxon>Micromonosporales</taxon>
        <taxon>Micromonosporaceae</taxon>
        <taxon>Dactylosporangium</taxon>
    </lineage>
</organism>
<evidence type="ECO:0000259" key="12">
    <source>
        <dbReference type="PROSITE" id="PS50885"/>
    </source>
</evidence>
<keyword evidence="8" id="KW-1133">Transmembrane helix</keyword>
<evidence type="ECO:0000256" key="4">
    <source>
        <dbReference type="ARBA" id="ARBA00022553"/>
    </source>
</evidence>
<keyword evidence="7" id="KW-0418">Kinase</keyword>
<evidence type="ECO:0000256" key="6">
    <source>
        <dbReference type="ARBA" id="ARBA00022692"/>
    </source>
</evidence>
<gene>
    <name evidence="14" type="ORF">GCM10010170_053440</name>
</gene>
<evidence type="ECO:0000256" key="1">
    <source>
        <dbReference type="ARBA" id="ARBA00000085"/>
    </source>
</evidence>
<protein>
    <recommendedName>
        <fullName evidence="3">histidine kinase</fullName>
        <ecNumber evidence="3">2.7.13.3</ecNumber>
    </recommendedName>
</protein>
<feature type="domain" description="Histidine kinase" evidence="11">
    <location>
        <begin position="517"/>
        <end position="622"/>
    </location>
</feature>
<keyword evidence="6" id="KW-0812">Transmembrane</keyword>
<keyword evidence="8" id="KW-0472">Membrane</keyword>
<dbReference type="RefSeq" id="WP_344615252.1">
    <property type="nucleotide sequence ID" value="NZ_BAAARV010000046.1"/>
</dbReference>
<dbReference type="PROSITE" id="PS50906">
    <property type="entry name" value="NIT"/>
    <property type="match status" value="1"/>
</dbReference>
<evidence type="ECO:0000313" key="14">
    <source>
        <dbReference type="EMBL" id="GAA2359227.1"/>
    </source>
</evidence>
<dbReference type="Pfam" id="PF00672">
    <property type="entry name" value="HAMP"/>
    <property type="match status" value="1"/>
</dbReference>
<evidence type="ECO:0000259" key="11">
    <source>
        <dbReference type="PROSITE" id="PS50109"/>
    </source>
</evidence>
<evidence type="ECO:0000256" key="9">
    <source>
        <dbReference type="ARBA" id="ARBA00023012"/>
    </source>
</evidence>
<keyword evidence="9" id="KW-0902">Two-component regulatory system</keyword>
<dbReference type="PROSITE" id="PS50109">
    <property type="entry name" value="HIS_KIN"/>
    <property type="match status" value="1"/>
</dbReference>
<dbReference type="PANTHER" id="PTHR45436:SF5">
    <property type="entry name" value="SENSOR HISTIDINE KINASE TRCS"/>
    <property type="match status" value="1"/>
</dbReference>
<dbReference type="SUPFAM" id="SSF55874">
    <property type="entry name" value="ATPase domain of HSP90 chaperone/DNA topoisomerase II/histidine kinase"/>
    <property type="match status" value="1"/>
</dbReference>
<evidence type="ECO:0000256" key="8">
    <source>
        <dbReference type="ARBA" id="ARBA00022989"/>
    </source>
</evidence>
<dbReference type="PANTHER" id="PTHR45436">
    <property type="entry name" value="SENSOR HISTIDINE KINASE YKOH"/>
    <property type="match status" value="1"/>
</dbReference>
<evidence type="ECO:0000259" key="13">
    <source>
        <dbReference type="PROSITE" id="PS50906"/>
    </source>
</evidence>
<dbReference type="InterPro" id="IPR010910">
    <property type="entry name" value="Nitrate/nitrite_sensing_bac"/>
</dbReference>
<dbReference type="PROSITE" id="PS50885">
    <property type="entry name" value="HAMP"/>
    <property type="match status" value="1"/>
</dbReference>
<comment type="caution">
    <text evidence="14">The sequence shown here is derived from an EMBL/GenBank/DDBJ whole genome shotgun (WGS) entry which is preliminary data.</text>
</comment>
<dbReference type="Gene3D" id="3.30.565.10">
    <property type="entry name" value="Histidine kinase-like ATPase, C-terminal domain"/>
    <property type="match status" value="1"/>
</dbReference>
<feature type="region of interest" description="Disordered" evidence="10">
    <location>
        <begin position="633"/>
        <end position="771"/>
    </location>
</feature>
<evidence type="ECO:0000256" key="5">
    <source>
        <dbReference type="ARBA" id="ARBA00022679"/>
    </source>
</evidence>
<keyword evidence="5" id="KW-0808">Transferase</keyword>
<feature type="domain" description="NIT" evidence="13">
    <location>
        <begin position="49"/>
        <end position="300"/>
    </location>
</feature>
<feature type="compositionally biased region" description="Basic and acidic residues" evidence="10">
    <location>
        <begin position="750"/>
        <end position="764"/>
    </location>
</feature>
<evidence type="ECO:0000256" key="10">
    <source>
        <dbReference type="SAM" id="MobiDB-lite"/>
    </source>
</evidence>
<dbReference type="InterPro" id="IPR013587">
    <property type="entry name" value="Nitrate/nitrite_sensing"/>
</dbReference>
<dbReference type="Pfam" id="PF02518">
    <property type="entry name" value="HATPase_c"/>
    <property type="match status" value="1"/>
</dbReference>